<reference evidence="5 6" key="1">
    <citation type="journal article" date="2015" name="Nature">
        <title>rRNA introns, odd ribosomes, and small enigmatic genomes across a large radiation of phyla.</title>
        <authorList>
            <person name="Brown C.T."/>
            <person name="Hug L.A."/>
            <person name="Thomas B.C."/>
            <person name="Sharon I."/>
            <person name="Castelle C.J."/>
            <person name="Singh A."/>
            <person name="Wilkins M.J."/>
            <person name="Williams K.H."/>
            <person name="Banfield J.F."/>
        </authorList>
    </citation>
    <scope>NUCLEOTIDE SEQUENCE [LARGE SCALE GENOMIC DNA]</scope>
</reference>
<dbReference type="AlphaFoldDB" id="A0A0G1XDQ9"/>
<evidence type="ECO:0000256" key="3">
    <source>
        <dbReference type="ARBA" id="ARBA00022840"/>
    </source>
</evidence>
<keyword evidence="3" id="KW-0067">ATP-binding</keyword>
<keyword evidence="1 5" id="KW-0436">Ligase</keyword>
<dbReference type="InterPro" id="IPR045864">
    <property type="entry name" value="aa-tRNA-synth_II/BPL/LPL"/>
</dbReference>
<dbReference type="GO" id="GO:0005524">
    <property type="term" value="F:ATP binding"/>
    <property type="evidence" value="ECO:0007669"/>
    <property type="project" value="InterPro"/>
</dbReference>
<feature type="domain" description="Aminoacyl-transfer RNA synthetases class-II family profile" evidence="4">
    <location>
        <begin position="96"/>
        <end position="141"/>
    </location>
</feature>
<gene>
    <name evidence="5" type="ORF">UY72_C0056G0001</name>
</gene>
<dbReference type="Gene3D" id="3.30.930.10">
    <property type="entry name" value="Bira Bifunctional Protein, Domain 2"/>
    <property type="match status" value="1"/>
</dbReference>
<feature type="non-terminal residue" evidence="5">
    <location>
        <position position="1"/>
    </location>
</feature>
<evidence type="ECO:0000256" key="1">
    <source>
        <dbReference type="ARBA" id="ARBA00022598"/>
    </source>
</evidence>
<comment type="caution">
    <text evidence="5">The sequence shown here is derived from an EMBL/GenBank/DDBJ whole genome shotgun (WGS) entry which is preliminary data.</text>
</comment>
<evidence type="ECO:0000313" key="5">
    <source>
        <dbReference type="EMBL" id="KKW29015.1"/>
    </source>
</evidence>
<proteinExistence type="predicted"/>
<dbReference type="InterPro" id="IPR006195">
    <property type="entry name" value="aa-tRNA-synth_II"/>
</dbReference>
<evidence type="ECO:0000259" key="4">
    <source>
        <dbReference type="PROSITE" id="PS50862"/>
    </source>
</evidence>
<dbReference type="GO" id="GO:0004824">
    <property type="term" value="F:lysine-tRNA ligase activity"/>
    <property type="evidence" value="ECO:0007669"/>
    <property type="project" value="TreeGrafter"/>
</dbReference>
<sequence>TCVGLGECYDELWKKTARPSIVSPTWIFDYPIELKPLAKANPDDPTKSSAVQLVVQGAEIINAYYHELNDPLDQRKRFEEQQSLREQGSEEAQWMDNDFLRALEQGMPPTSGMGLGIDRLVAFITGAPNLKESILFPTLRPKTDHESSDV</sequence>
<dbReference type="Pfam" id="PF00152">
    <property type="entry name" value="tRNA-synt_2"/>
    <property type="match status" value="1"/>
</dbReference>
<keyword evidence="2" id="KW-0547">Nucleotide-binding</keyword>
<accession>A0A0G1XDQ9</accession>
<dbReference type="PROSITE" id="PS50862">
    <property type="entry name" value="AA_TRNA_LIGASE_II"/>
    <property type="match status" value="1"/>
</dbReference>
<name>A0A0G1XDQ9_9BACT</name>
<dbReference type="InterPro" id="IPR004364">
    <property type="entry name" value="Aa-tRNA-synt_II"/>
</dbReference>
<dbReference type="Proteomes" id="UP000034846">
    <property type="component" value="Unassembled WGS sequence"/>
</dbReference>
<dbReference type="PANTHER" id="PTHR42918:SF15">
    <property type="entry name" value="LYSINE--TRNA LIGASE, CHLOROPLASTIC_MITOCHONDRIAL"/>
    <property type="match status" value="1"/>
</dbReference>
<dbReference type="GO" id="GO:0005829">
    <property type="term" value="C:cytosol"/>
    <property type="evidence" value="ECO:0007669"/>
    <property type="project" value="TreeGrafter"/>
</dbReference>
<evidence type="ECO:0000256" key="2">
    <source>
        <dbReference type="ARBA" id="ARBA00022741"/>
    </source>
</evidence>
<protein>
    <submittedName>
        <fullName evidence="5">Lysine-tRNA ligase</fullName>
    </submittedName>
</protein>
<evidence type="ECO:0000313" key="6">
    <source>
        <dbReference type="Proteomes" id="UP000034846"/>
    </source>
</evidence>
<dbReference type="PATRIC" id="fig|1618989.3.peg.737"/>
<organism evidence="5 6">
    <name type="scientific">Candidatus Uhrbacteria bacterium GW2011_GWD2_52_7</name>
    <dbReference type="NCBI Taxonomy" id="1618989"/>
    <lineage>
        <taxon>Bacteria</taxon>
        <taxon>Candidatus Uhriibacteriota</taxon>
    </lineage>
</organism>
<dbReference type="GO" id="GO:0000049">
    <property type="term" value="F:tRNA binding"/>
    <property type="evidence" value="ECO:0007669"/>
    <property type="project" value="TreeGrafter"/>
</dbReference>
<dbReference type="SUPFAM" id="SSF55681">
    <property type="entry name" value="Class II aaRS and biotin synthetases"/>
    <property type="match status" value="1"/>
</dbReference>
<dbReference type="GO" id="GO:0006430">
    <property type="term" value="P:lysyl-tRNA aminoacylation"/>
    <property type="evidence" value="ECO:0007669"/>
    <property type="project" value="TreeGrafter"/>
</dbReference>
<dbReference type="EMBL" id="LCRD01000056">
    <property type="protein sequence ID" value="KKW29015.1"/>
    <property type="molecule type" value="Genomic_DNA"/>
</dbReference>
<dbReference type="PANTHER" id="PTHR42918">
    <property type="entry name" value="LYSYL-TRNA SYNTHETASE"/>
    <property type="match status" value="1"/>
</dbReference>